<evidence type="ECO:0000313" key="2">
    <source>
        <dbReference type="EMBL" id="HIU22662.1"/>
    </source>
</evidence>
<name>A0A9D1HV83_9BACT</name>
<proteinExistence type="predicted"/>
<keyword evidence="1" id="KW-0175">Coiled coil</keyword>
<accession>A0A9D1HV83</accession>
<evidence type="ECO:0000256" key="1">
    <source>
        <dbReference type="SAM" id="Coils"/>
    </source>
</evidence>
<gene>
    <name evidence="2" type="ORF">IAD49_03675</name>
</gene>
<dbReference type="Proteomes" id="UP000824087">
    <property type="component" value="Unassembled WGS sequence"/>
</dbReference>
<sequence>MKKIEVSKEEQEWKAEEDARTLMNYQKIFKDEKRLKKAKEKLKERELEVKESLKDINEALK</sequence>
<dbReference type="EMBL" id="DVML01000022">
    <property type="protein sequence ID" value="HIU22662.1"/>
    <property type="molecule type" value="Genomic_DNA"/>
</dbReference>
<organism evidence="2 3">
    <name type="scientific">Candidatus Fimihabitans intestinipullorum</name>
    <dbReference type="NCBI Taxonomy" id="2840820"/>
    <lineage>
        <taxon>Bacteria</taxon>
        <taxon>Bacillati</taxon>
        <taxon>Mycoplasmatota</taxon>
        <taxon>Mycoplasmatota incertae sedis</taxon>
        <taxon>Candidatus Fimihabitans</taxon>
    </lineage>
</organism>
<reference evidence="2" key="2">
    <citation type="journal article" date="2021" name="PeerJ">
        <title>Extensive microbial diversity within the chicken gut microbiome revealed by metagenomics and culture.</title>
        <authorList>
            <person name="Gilroy R."/>
            <person name="Ravi A."/>
            <person name="Getino M."/>
            <person name="Pursley I."/>
            <person name="Horton D.L."/>
            <person name="Alikhan N.F."/>
            <person name="Baker D."/>
            <person name="Gharbi K."/>
            <person name="Hall N."/>
            <person name="Watson M."/>
            <person name="Adriaenssens E.M."/>
            <person name="Foster-Nyarko E."/>
            <person name="Jarju S."/>
            <person name="Secka A."/>
            <person name="Antonio M."/>
            <person name="Oren A."/>
            <person name="Chaudhuri R.R."/>
            <person name="La Ragione R."/>
            <person name="Hildebrand F."/>
            <person name="Pallen M.J."/>
        </authorList>
    </citation>
    <scope>NUCLEOTIDE SEQUENCE</scope>
    <source>
        <strain evidence="2">CHK197-8231</strain>
    </source>
</reference>
<comment type="caution">
    <text evidence="2">The sequence shown here is derived from an EMBL/GenBank/DDBJ whole genome shotgun (WGS) entry which is preliminary data.</text>
</comment>
<evidence type="ECO:0000313" key="3">
    <source>
        <dbReference type="Proteomes" id="UP000824087"/>
    </source>
</evidence>
<dbReference type="AlphaFoldDB" id="A0A9D1HV83"/>
<feature type="coiled-coil region" evidence="1">
    <location>
        <begin position="25"/>
        <end position="59"/>
    </location>
</feature>
<reference evidence="2" key="1">
    <citation type="submission" date="2020-10" db="EMBL/GenBank/DDBJ databases">
        <authorList>
            <person name="Gilroy R."/>
        </authorList>
    </citation>
    <scope>NUCLEOTIDE SEQUENCE</scope>
    <source>
        <strain evidence="2">CHK197-8231</strain>
    </source>
</reference>
<protein>
    <submittedName>
        <fullName evidence="2">Uncharacterized protein</fullName>
    </submittedName>
</protein>